<evidence type="ECO:0000313" key="3">
    <source>
        <dbReference type="Proteomes" id="UP001341840"/>
    </source>
</evidence>
<sequence length="109" mass="12722">MAKNNNVAHAIAMFIIVGAIICCSSIAKFHCETTTSPKGSWTTYYYIASNIEDCIKECRVHISRSRLIKRRECIKQCIVKECKRRHPFHKQKRFACYDYLRALFAKKES</sequence>
<organism evidence="2 3">
    <name type="scientific">Stylosanthes scabra</name>
    <dbReference type="NCBI Taxonomy" id="79078"/>
    <lineage>
        <taxon>Eukaryota</taxon>
        <taxon>Viridiplantae</taxon>
        <taxon>Streptophyta</taxon>
        <taxon>Embryophyta</taxon>
        <taxon>Tracheophyta</taxon>
        <taxon>Spermatophyta</taxon>
        <taxon>Magnoliopsida</taxon>
        <taxon>eudicotyledons</taxon>
        <taxon>Gunneridae</taxon>
        <taxon>Pentapetalae</taxon>
        <taxon>rosids</taxon>
        <taxon>fabids</taxon>
        <taxon>Fabales</taxon>
        <taxon>Fabaceae</taxon>
        <taxon>Papilionoideae</taxon>
        <taxon>50 kb inversion clade</taxon>
        <taxon>dalbergioids sensu lato</taxon>
        <taxon>Dalbergieae</taxon>
        <taxon>Pterocarpus clade</taxon>
        <taxon>Stylosanthes</taxon>
    </lineage>
</organism>
<evidence type="ECO:0000256" key="1">
    <source>
        <dbReference type="SAM" id="Phobius"/>
    </source>
</evidence>
<keyword evidence="1" id="KW-0472">Membrane</keyword>
<accession>A0ABU6QSG3</accession>
<keyword evidence="3" id="KW-1185">Reference proteome</keyword>
<feature type="transmembrane region" description="Helical" evidence="1">
    <location>
        <begin position="7"/>
        <end position="27"/>
    </location>
</feature>
<name>A0ABU6QSG3_9FABA</name>
<evidence type="ECO:0000313" key="2">
    <source>
        <dbReference type="EMBL" id="MED6114803.1"/>
    </source>
</evidence>
<protein>
    <submittedName>
        <fullName evidence="2">Uncharacterized protein</fullName>
    </submittedName>
</protein>
<comment type="caution">
    <text evidence="2">The sequence shown here is derived from an EMBL/GenBank/DDBJ whole genome shotgun (WGS) entry which is preliminary data.</text>
</comment>
<reference evidence="2 3" key="1">
    <citation type="journal article" date="2023" name="Plants (Basel)">
        <title>Bridging the Gap: Combining Genomics and Transcriptomics Approaches to Understand Stylosanthes scabra, an Orphan Legume from the Brazilian Caatinga.</title>
        <authorList>
            <person name="Ferreira-Neto J.R.C."/>
            <person name="da Silva M.D."/>
            <person name="Binneck E."/>
            <person name="de Melo N.F."/>
            <person name="da Silva R.H."/>
            <person name="de Melo A.L.T.M."/>
            <person name="Pandolfi V."/>
            <person name="Bustamante F.O."/>
            <person name="Brasileiro-Vidal A.C."/>
            <person name="Benko-Iseppon A.M."/>
        </authorList>
    </citation>
    <scope>NUCLEOTIDE SEQUENCE [LARGE SCALE GENOMIC DNA]</scope>
    <source>
        <tissue evidence="2">Leaves</tissue>
    </source>
</reference>
<keyword evidence="1" id="KW-0812">Transmembrane</keyword>
<dbReference type="Proteomes" id="UP001341840">
    <property type="component" value="Unassembled WGS sequence"/>
</dbReference>
<proteinExistence type="predicted"/>
<keyword evidence="1" id="KW-1133">Transmembrane helix</keyword>
<dbReference type="EMBL" id="JASCZI010001345">
    <property type="protein sequence ID" value="MED6114803.1"/>
    <property type="molecule type" value="Genomic_DNA"/>
</dbReference>
<gene>
    <name evidence="2" type="ORF">PIB30_083925</name>
</gene>